<dbReference type="Pfam" id="PF01344">
    <property type="entry name" value="Kelch_1"/>
    <property type="match status" value="2"/>
</dbReference>
<gene>
    <name evidence="2" type="ORF">EPI10_016858</name>
</gene>
<dbReference type="Proteomes" id="UP000325315">
    <property type="component" value="Unassembled WGS sequence"/>
</dbReference>
<dbReference type="InterPro" id="IPR001810">
    <property type="entry name" value="F-box_dom"/>
</dbReference>
<evidence type="ECO:0000313" key="3">
    <source>
        <dbReference type="Proteomes" id="UP000325315"/>
    </source>
</evidence>
<dbReference type="OrthoDB" id="45365at2759"/>
<dbReference type="PANTHER" id="PTHR47850">
    <property type="entry name" value="F-BOX/KELCH-REPEAT PROTEIN OR23"/>
    <property type="match status" value="1"/>
</dbReference>
<dbReference type="InterPro" id="IPR015915">
    <property type="entry name" value="Kelch-typ_b-propeller"/>
</dbReference>
<evidence type="ECO:0000259" key="1">
    <source>
        <dbReference type="Pfam" id="PF00646"/>
    </source>
</evidence>
<feature type="domain" description="F-box" evidence="1">
    <location>
        <begin position="23"/>
        <end position="61"/>
    </location>
</feature>
<sequence length="436" mass="49064">MPIPPSSASTLLHLIDQDQALIPGLPNDVAALILSFLPYSHHCRLKPTCKPWYIFLSSKTLLSLRRHHRRRSLSHLLCIFPEDPHISSPFLFDPQHLAWRPLPPLPCNPHEYGLCNFTSVSLGPHIYVLGGSLFDTRSFPLDRPSPSSSAFRYNLLTSSWDRLAPMLSPRGSFACAAIPSADQIIVAGGGSRHTLFRAAGSRICSVERYDVERDEWEALDGLPRFRAGCVGFAVREGGEEREFWVMGGYGDSRTVSGVFPVDEYYKDALVMELKGNGGGKWRELGDMWGAGETPRFGKIVMVEDADGGSPPAIFMLDHNDILSMFAKLLLSEDIRDSIIRYDMASNRWQKECSVPRRAPCKSSYGLVVLNEELHVMTIVNGIDSTETRRSRQQKRVGTLFMQIYHPRKKTWRCLVTKPPFRQPLDFSTTVMCPIQL</sequence>
<protein>
    <submittedName>
        <fullName evidence="2">F-box/kelch-repeat OR23-like protein</fullName>
    </submittedName>
</protein>
<accession>A0A5B6VQ86</accession>
<dbReference type="EMBL" id="SMMG02000006">
    <property type="protein sequence ID" value="KAA3471217.1"/>
    <property type="molecule type" value="Genomic_DNA"/>
</dbReference>
<evidence type="ECO:0000313" key="2">
    <source>
        <dbReference type="EMBL" id="KAA3471217.1"/>
    </source>
</evidence>
<dbReference type="InterPro" id="IPR006652">
    <property type="entry name" value="Kelch_1"/>
</dbReference>
<dbReference type="SUPFAM" id="SSF117281">
    <property type="entry name" value="Kelch motif"/>
    <property type="match status" value="1"/>
</dbReference>
<comment type="caution">
    <text evidence="2">The sequence shown here is derived from an EMBL/GenBank/DDBJ whole genome shotgun (WGS) entry which is preliminary data.</text>
</comment>
<dbReference type="Pfam" id="PF00646">
    <property type="entry name" value="F-box"/>
    <property type="match status" value="1"/>
</dbReference>
<dbReference type="InterPro" id="IPR036047">
    <property type="entry name" value="F-box-like_dom_sf"/>
</dbReference>
<dbReference type="AlphaFoldDB" id="A0A5B6VQ86"/>
<proteinExistence type="predicted"/>
<dbReference type="Gene3D" id="2.120.10.80">
    <property type="entry name" value="Kelch-type beta propeller"/>
    <property type="match status" value="1"/>
</dbReference>
<organism evidence="2 3">
    <name type="scientific">Gossypium australe</name>
    <dbReference type="NCBI Taxonomy" id="47621"/>
    <lineage>
        <taxon>Eukaryota</taxon>
        <taxon>Viridiplantae</taxon>
        <taxon>Streptophyta</taxon>
        <taxon>Embryophyta</taxon>
        <taxon>Tracheophyta</taxon>
        <taxon>Spermatophyta</taxon>
        <taxon>Magnoliopsida</taxon>
        <taxon>eudicotyledons</taxon>
        <taxon>Gunneridae</taxon>
        <taxon>Pentapetalae</taxon>
        <taxon>rosids</taxon>
        <taxon>malvids</taxon>
        <taxon>Malvales</taxon>
        <taxon>Malvaceae</taxon>
        <taxon>Malvoideae</taxon>
        <taxon>Gossypium</taxon>
    </lineage>
</organism>
<reference evidence="3" key="1">
    <citation type="journal article" date="2019" name="Plant Biotechnol. J.">
        <title>Genome sequencing of the Australian wild diploid species Gossypium australe highlights disease resistance and delayed gland morphogenesis.</title>
        <authorList>
            <person name="Cai Y."/>
            <person name="Cai X."/>
            <person name="Wang Q."/>
            <person name="Wang P."/>
            <person name="Zhang Y."/>
            <person name="Cai C."/>
            <person name="Xu Y."/>
            <person name="Wang K."/>
            <person name="Zhou Z."/>
            <person name="Wang C."/>
            <person name="Geng S."/>
            <person name="Li B."/>
            <person name="Dong Q."/>
            <person name="Hou Y."/>
            <person name="Wang H."/>
            <person name="Ai P."/>
            <person name="Liu Z."/>
            <person name="Yi F."/>
            <person name="Sun M."/>
            <person name="An G."/>
            <person name="Cheng J."/>
            <person name="Zhang Y."/>
            <person name="Shi Q."/>
            <person name="Xie Y."/>
            <person name="Shi X."/>
            <person name="Chang Y."/>
            <person name="Huang F."/>
            <person name="Chen Y."/>
            <person name="Hong S."/>
            <person name="Mi L."/>
            <person name="Sun Q."/>
            <person name="Zhang L."/>
            <person name="Zhou B."/>
            <person name="Peng R."/>
            <person name="Zhang X."/>
            <person name="Liu F."/>
        </authorList>
    </citation>
    <scope>NUCLEOTIDE SEQUENCE [LARGE SCALE GENOMIC DNA]</scope>
    <source>
        <strain evidence="3">cv. PA1801</strain>
    </source>
</reference>
<dbReference type="PANTHER" id="PTHR47850:SF1">
    <property type="entry name" value="F-BOX_KELCH-REPEAT PROTEIN OR23"/>
    <property type="match status" value="1"/>
</dbReference>
<dbReference type="SMART" id="SM00612">
    <property type="entry name" value="Kelch"/>
    <property type="match status" value="2"/>
</dbReference>
<name>A0A5B6VQ86_9ROSI</name>
<keyword evidence="3" id="KW-1185">Reference proteome</keyword>
<dbReference type="SUPFAM" id="SSF81383">
    <property type="entry name" value="F-box domain"/>
    <property type="match status" value="1"/>
</dbReference>